<name>A0ABR5AH54_9BACL</name>
<dbReference type="EMBL" id="JXAK01000022">
    <property type="protein sequence ID" value="KIL40359.1"/>
    <property type="molecule type" value="Genomic_DNA"/>
</dbReference>
<comment type="caution">
    <text evidence="1">The sequence shown here is derived from an EMBL/GenBank/DDBJ whole genome shotgun (WGS) entry which is preliminary data.</text>
</comment>
<proteinExistence type="predicted"/>
<evidence type="ECO:0000313" key="1">
    <source>
        <dbReference type="EMBL" id="KIL40359.1"/>
    </source>
</evidence>
<sequence length="164" mass="18539">MMADQIDAVLCGIEAIMQSPRLPAAAVECAQATQLMARRMKEVIWAGIYYNRFLEAREDGITDAELLRRLAEKAIFHAEEDYRLIKENYFDSGDHTWTGVAIGEYYIPQVINEYKNVFHPVVGAGFEPDPAVSRIVGGESLPWEWLLEWGPRIAKAKPTAAIRK</sequence>
<dbReference type="Proteomes" id="UP000031967">
    <property type="component" value="Unassembled WGS sequence"/>
</dbReference>
<protein>
    <submittedName>
        <fullName evidence="1">Uncharacterized protein</fullName>
    </submittedName>
</protein>
<gene>
    <name evidence="1" type="ORF">SD70_14050</name>
</gene>
<accession>A0ABR5AH54</accession>
<dbReference type="RefSeq" id="WP_041048156.1">
    <property type="nucleotide sequence ID" value="NZ_JXAK01000022.1"/>
</dbReference>
<keyword evidence="2" id="KW-1185">Reference proteome</keyword>
<reference evidence="1 2" key="1">
    <citation type="submission" date="2014-12" db="EMBL/GenBank/DDBJ databases">
        <title>Draft genome sequence of Paenibacillus kamchatkensis strain B-2647.</title>
        <authorList>
            <person name="Karlyshev A.V."/>
            <person name="Kudryashova E.B."/>
        </authorList>
    </citation>
    <scope>NUCLEOTIDE SEQUENCE [LARGE SCALE GENOMIC DNA]</scope>
    <source>
        <strain evidence="1 2">VKM B-2647</strain>
    </source>
</reference>
<evidence type="ECO:0000313" key="2">
    <source>
        <dbReference type="Proteomes" id="UP000031967"/>
    </source>
</evidence>
<organism evidence="1 2">
    <name type="scientific">Gordoniibacillus kamchatkensis</name>
    <dbReference type="NCBI Taxonomy" id="1590651"/>
    <lineage>
        <taxon>Bacteria</taxon>
        <taxon>Bacillati</taxon>
        <taxon>Bacillota</taxon>
        <taxon>Bacilli</taxon>
        <taxon>Bacillales</taxon>
        <taxon>Paenibacillaceae</taxon>
        <taxon>Gordoniibacillus</taxon>
    </lineage>
</organism>